<name>A0A388TKM0_9BACT</name>
<dbReference type="InterPro" id="IPR011330">
    <property type="entry name" value="Glyco_hydro/deAcase_b/a-brl"/>
</dbReference>
<evidence type="ECO:0000256" key="1">
    <source>
        <dbReference type="ARBA" id="ARBA00006821"/>
    </source>
</evidence>
<keyword evidence="2" id="KW-0119">Carbohydrate metabolism</keyword>
<dbReference type="CDD" id="cd10795">
    <property type="entry name" value="GH57N_MJA1_like"/>
    <property type="match status" value="1"/>
</dbReference>
<feature type="region of interest" description="Disordered" evidence="3">
    <location>
        <begin position="405"/>
        <end position="440"/>
    </location>
</feature>
<dbReference type="Proteomes" id="UP000282196">
    <property type="component" value="Unassembled WGS sequence"/>
</dbReference>
<dbReference type="GO" id="GO:0005975">
    <property type="term" value="P:carbohydrate metabolic process"/>
    <property type="evidence" value="ECO:0007669"/>
    <property type="project" value="InterPro"/>
</dbReference>
<evidence type="ECO:0000256" key="3">
    <source>
        <dbReference type="SAM" id="MobiDB-lite"/>
    </source>
</evidence>
<dbReference type="GO" id="GO:0003824">
    <property type="term" value="F:catalytic activity"/>
    <property type="evidence" value="ECO:0007669"/>
    <property type="project" value="InterPro"/>
</dbReference>
<comment type="caution">
    <text evidence="5">The sequence shown here is derived from an EMBL/GenBank/DDBJ whole genome shotgun (WGS) entry which is preliminary data.</text>
</comment>
<evidence type="ECO:0000313" key="5">
    <source>
        <dbReference type="EMBL" id="GBR77390.1"/>
    </source>
</evidence>
<comment type="similarity">
    <text evidence="1">Belongs to the glycosyl hydrolase 57 family.</text>
</comment>
<reference evidence="5 6" key="1">
    <citation type="journal article" date="2019" name="ISME J.">
        <title>Genome analyses of uncultured TG2/ZB3 bacteria in 'Margulisbacteria' specifically attached to ectosymbiotic spirochetes of protists in the termite gut.</title>
        <authorList>
            <person name="Utami Y.D."/>
            <person name="Kuwahara H."/>
            <person name="Igai K."/>
            <person name="Murakami T."/>
            <person name="Sugaya K."/>
            <person name="Morikawa T."/>
            <person name="Nagura Y."/>
            <person name="Yuki M."/>
            <person name="Deevong P."/>
            <person name="Inoue T."/>
            <person name="Kihara K."/>
            <person name="Lo N."/>
            <person name="Yamada A."/>
            <person name="Ohkuma M."/>
            <person name="Hongoh Y."/>
        </authorList>
    </citation>
    <scope>NUCLEOTIDE SEQUENCE [LARGE SCALE GENOMIC DNA]</scope>
    <source>
        <strain evidence="5">RsDinE6-01</strain>
    </source>
</reference>
<organism evidence="5 6">
    <name type="scientific">Candidatus Termititenax dinenymphae</name>
    <dbReference type="NCBI Taxonomy" id="2218523"/>
    <lineage>
        <taxon>Bacteria</taxon>
        <taxon>Bacillati</taxon>
        <taxon>Candidatus Margulisiibacteriota</taxon>
        <taxon>Candidatus Termititenacia</taxon>
        <taxon>Candidatus Termititenacales</taxon>
        <taxon>Candidatus Termititenacaceae</taxon>
        <taxon>Candidatus Termititenax</taxon>
    </lineage>
</organism>
<dbReference type="EMBL" id="BGZP01000001">
    <property type="protein sequence ID" value="GBR77390.1"/>
    <property type="molecule type" value="Genomic_DNA"/>
</dbReference>
<keyword evidence="6" id="KW-1185">Reference proteome</keyword>
<dbReference type="AlphaFoldDB" id="A0A388TKM0"/>
<evidence type="ECO:0000259" key="4">
    <source>
        <dbReference type="Pfam" id="PF03065"/>
    </source>
</evidence>
<evidence type="ECO:0000256" key="2">
    <source>
        <dbReference type="ARBA" id="ARBA00023277"/>
    </source>
</evidence>
<gene>
    <name evidence="5" type="primary">amyA</name>
    <name evidence="5" type="ORF">RDn1_049</name>
</gene>
<evidence type="ECO:0000313" key="6">
    <source>
        <dbReference type="Proteomes" id="UP000282196"/>
    </source>
</evidence>
<dbReference type="InterPro" id="IPR004300">
    <property type="entry name" value="Glyco_hydro_57_N"/>
</dbReference>
<accession>A0A388TKM0</accession>
<dbReference type="PANTHER" id="PTHR36306">
    <property type="entry name" value="ALPHA-AMYLASE-RELATED-RELATED"/>
    <property type="match status" value="1"/>
</dbReference>
<protein>
    <submittedName>
        <fullName evidence="5">Alpha amylase</fullName>
    </submittedName>
</protein>
<feature type="domain" description="Glycoside hydrolase family 57 N-terminal" evidence="4">
    <location>
        <begin position="6"/>
        <end position="282"/>
    </location>
</feature>
<dbReference type="Gene3D" id="3.20.110.20">
    <property type="match status" value="1"/>
</dbReference>
<dbReference type="Pfam" id="PF03065">
    <property type="entry name" value="Glyco_hydro_57"/>
    <property type="match status" value="1"/>
</dbReference>
<dbReference type="InterPro" id="IPR052046">
    <property type="entry name" value="GH57_Enzymes"/>
</dbReference>
<sequence>MANVCLYFQVHQPFRLRKYTIFSVENDQNYFDEEKNRQLMQAIAGRCYIPANKLLLELVKKYRGRFRVTFSITGTAVEQFQKYAPEVLAGFRALAMTGCVEFLSETYYHSLASLFSPEEFLAQVKQHKEMLSEQFDYTPRTFRNTELIYNNDIARFAEEQSYEMLLTEGVERVLQQRSPNQLYTPYGCKKIKLLLRNCKLSDDLAFRFSNRLWPEYPLTPQKYAQWITQNGAAENSVVNIFADYETFGEHIKKETGIFEFLSGLAKEILQSKENNFLLPQELKNFPSAGELSSPEALSWADSQKDVSAWLGNDMQYDAAKNIFELEKEIKKAQNKQILNDWKRLTSADHLYYISTKYLGDGEVHSYFSPYKSPYDAFINFMNVLENVRKRLKLLSKKDKRAVVKKKKRGGVRMVAKKKAAKKTAKKKVAKKKTAKKAKKR</sequence>
<dbReference type="PANTHER" id="PTHR36306:SF1">
    <property type="entry name" value="ALPHA-AMYLASE-RELATED"/>
    <property type="match status" value="1"/>
</dbReference>
<proteinExistence type="inferred from homology"/>
<dbReference type="SUPFAM" id="SSF88713">
    <property type="entry name" value="Glycoside hydrolase/deacetylase"/>
    <property type="match status" value="1"/>
</dbReference>